<dbReference type="Pfam" id="PF00733">
    <property type="entry name" value="Asn_synthase"/>
    <property type="match status" value="1"/>
</dbReference>
<dbReference type="InterPro" id="IPR005232">
    <property type="entry name" value="LarE"/>
</dbReference>
<dbReference type="InterPro" id="IPR001962">
    <property type="entry name" value="Asn_synthase"/>
</dbReference>
<dbReference type="PIRSF" id="PIRSF006661">
    <property type="entry name" value="PP-lp_UCP006661"/>
    <property type="match status" value="1"/>
</dbReference>
<dbReference type="Proteomes" id="UP000316598">
    <property type="component" value="Unassembled WGS sequence"/>
</dbReference>
<name>A0A5C5WGG9_9BACT</name>
<protein>
    <submittedName>
        <fullName evidence="3">tRNA-specific 2-thiouridylase MnmA</fullName>
    </submittedName>
</protein>
<dbReference type="InterPro" id="IPR014729">
    <property type="entry name" value="Rossmann-like_a/b/a_fold"/>
</dbReference>
<sequence>MPSNFPEPTVESAILASRLLDEMQRYPSPIVAFSGGVDSSVVAAAAIRVHVDAIAVTATSPSLASWQRDTASNLAREIGIEHHWIQTNEGELADYRRNDRTRCFHCKTTLYQSIQSIIKAHSNRTILSGTNKDDLGDYRPGLEAGHNAGVKTPLADLGMTKRQVRQLATHFGLSNQDLPASPCLASRIVYGVEVTPDRLSKIDAAEDWIRRHGFSDVRVRLEQNEAARVEVPHGEVQRLVELNDDHCLTKAFEQLGFADVTLDPRGLRSGNLNEALFTIDNSRSKSSTVVTHD</sequence>
<proteinExistence type="predicted"/>
<accession>A0A5C5WGG9</accession>
<dbReference type="PANTHER" id="PTHR43169">
    <property type="entry name" value="EXSB FAMILY PROTEIN"/>
    <property type="match status" value="1"/>
</dbReference>
<evidence type="ECO:0000313" key="4">
    <source>
        <dbReference type="Proteomes" id="UP000316598"/>
    </source>
</evidence>
<dbReference type="SUPFAM" id="SSF52402">
    <property type="entry name" value="Adenine nucleotide alpha hydrolases-like"/>
    <property type="match status" value="1"/>
</dbReference>
<evidence type="ECO:0000256" key="1">
    <source>
        <dbReference type="PIRSR" id="PIRSR006661-1"/>
    </source>
</evidence>
<dbReference type="GO" id="GO:0004066">
    <property type="term" value="F:asparagine synthase (glutamine-hydrolyzing) activity"/>
    <property type="evidence" value="ECO:0007669"/>
    <property type="project" value="InterPro"/>
</dbReference>
<evidence type="ECO:0000259" key="2">
    <source>
        <dbReference type="Pfam" id="PF00733"/>
    </source>
</evidence>
<dbReference type="PANTHER" id="PTHR43169:SF2">
    <property type="entry name" value="NAD_GMP SYNTHASE DOMAIN-CONTAINING PROTEIN"/>
    <property type="match status" value="1"/>
</dbReference>
<feature type="active site" description="Nucleophile and sulfur donor" evidence="1">
    <location>
        <position position="183"/>
    </location>
</feature>
<evidence type="ECO:0000313" key="3">
    <source>
        <dbReference type="EMBL" id="TWT49113.1"/>
    </source>
</evidence>
<organism evidence="3 4">
    <name type="scientific">Rubripirellula amarantea</name>
    <dbReference type="NCBI Taxonomy" id="2527999"/>
    <lineage>
        <taxon>Bacteria</taxon>
        <taxon>Pseudomonadati</taxon>
        <taxon>Planctomycetota</taxon>
        <taxon>Planctomycetia</taxon>
        <taxon>Pirellulales</taxon>
        <taxon>Pirellulaceae</taxon>
        <taxon>Rubripirellula</taxon>
    </lineage>
</organism>
<dbReference type="EMBL" id="SJPI01000003">
    <property type="protein sequence ID" value="TWT49113.1"/>
    <property type="molecule type" value="Genomic_DNA"/>
</dbReference>
<reference evidence="3 4" key="1">
    <citation type="submission" date="2019-02" db="EMBL/GenBank/DDBJ databases">
        <title>Deep-cultivation of Planctomycetes and their phenomic and genomic characterization uncovers novel biology.</title>
        <authorList>
            <person name="Wiegand S."/>
            <person name="Jogler M."/>
            <person name="Boedeker C."/>
            <person name="Pinto D."/>
            <person name="Vollmers J."/>
            <person name="Rivas-Marin E."/>
            <person name="Kohn T."/>
            <person name="Peeters S.H."/>
            <person name="Heuer A."/>
            <person name="Rast P."/>
            <person name="Oberbeckmann S."/>
            <person name="Bunk B."/>
            <person name="Jeske O."/>
            <person name="Meyerdierks A."/>
            <person name="Storesund J.E."/>
            <person name="Kallscheuer N."/>
            <person name="Luecker S."/>
            <person name="Lage O.M."/>
            <person name="Pohl T."/>
            <person name="Merkel B.J."/>
            <person name="Hornburger P."/>
            <person name="Mueller R.-W."/>
            <person name="Bruemmer F."/>
            <person name="Labrenz M."/>
            <person name="Spormann A.M."/>
            <person name="Op Den Camp H."/>
            <person name="Overmann J."/>
            <person name="Amann R."/>
            <person name="Jetten M.S.M."/>
            <person name="Mascher T."/>
            <person name="Medema M.H."/>
            <person name="Devos D.P."/>
            <person name="Kaster A.-K."/>
            <person name="Ovreas L."/>
            <person name="Rohde M."/>
            <person name="Galperin M.Y."/>
            <person name="Jogler C."/>
        </authorList>
    </citation>
    <scope>NUCLEOTIDE SEQUENCE [LARGE SCALE GENOMIC DNA]</scope>
    <source>
        <strain evidence="3 4">Pla22</strain>
    </source>
</reference>
<dbReference type="AlphaFoldDB" id="A0A5C5WGG9"/>
<keyword evidence="4" id="KW-1185">Reference proteome</keyword>
<dbReference type="OrthoDB" id="9776919at2"/>
<dbReference type="Gene3D" id="3.40.50.620">
    <property type="entry name" value="HUPs"/>
    <property type="match status" value="1"/>
</dbReference>
<dbReference type="InterPro" id="IPR052188">
    <property type="entry name" value="Ni-pincer_cofactor_biosynth"/>
</dbReference>
<dbReference type="NCBIfam" id="TIGR00268">
    <property type="entry name" value="ATP-dependent sacrificial sulfur transferase LarE"/>
    <property type="match status" value="1"/>
</dbReference>
<dbReference type="GO" id="GO:0016783">
    <property type="term" value="F:sulfurtransferase activity"/>
    <property type="evidence" value="ECO:0007669"/>
    <property type="project" value="InterPro"/>
</dbReference>
<dbReference type="RefSeq" id="WP_146516681.1">
    <property type="nucleotide sequence ID" value="NZ_SJPI01000003.1"/>
</dbReference>
<gene>
    <name evidence="3" type="ORF">Pla22_43050</name>
</gene>
<dbReference type="CDD" id="cd01990">
    <property type="entry name" value="LarE-like"/>
    <property type="match status" value="1"/>
</dbReference>
<feature type="domain" description="Asparagine synthetase" evidence="2">
    <location>
        <begin position="32"/>
        <end position="95"/>
    </location>
</feature>
<comment type="caution">
    <text evidence="3">The sequence shown here is derived from an EMBL/GenBank/DDBJ whole genome shotgun (WGS) entry which is preliminary data.</text>
</comment>
<dbReference type="GO" id="GO:0006529">
    <property type="term" value="P:asparagine biosynthetic process"/>
    <property type="evidence" value="ECO:0007669"/>
    <property type="project" value="InterPro"/>
</dbReference>